<name>A0A8S9M1K9_BRACR</name>
<accession>A0A8S9M1K9</accession>
<dbReference type="EMBL" id="QGKY02000089">
    <property type="protein sequence ID" value="KAF2611941.1"/>
    <property type="molecule type" value="Genomic_DNA"/>
</dbReference>
<comment type="caution">
    <text evidence="1">The sequence shown here is derived from an EMBL/GenBank/DDBJ whole genome shotgun (WGS) entry which is preliminary data.</text>
</comment>
<organism evidence="1">
    <name type="scientific">Brassica cretica</name>
    <name type="common">Mustard</name>
    <dbReference type="NCBI Taxonomy" id="69181"/>
    <lineage>
        <taxon>Eukaryota</taxon>
        <taxon>Viridiplantae</taxon>
        <taxon>Streptophyta</taxon>
        <taxon>Embryophyta</taxon>
        <taxon>Tracheophyta</taxon>
        <taxon>Spermatophyta</taxon>
        <taxon>Magnoliopsida</taxon>
        <taxon>eudicotyledons</taxon>
        <taxon>Gunneridae</taxon>
        <taxon>Pentapetalae</taxon>
        <taxon>rosids</taxon>
        <taxon>malvids</taxon>
        <taxon>Brassicales</taxon>
        <taxon>Brassicaceae</taxon>
        <taxon>Brassiceae</taxon>
        <taxon>Brassica</taxon>
    </lineage>
</organism>
<sequence>MHLVFFSLSNRLVGEAFNIMFQLCGNEVIIKVIALAERGKFSLTHELFSLWMLFWGNLSRQTYCSGRHGFMNDRSHQAGRMISSVLSETLVQSRAKRLPSSVSSKMSALSVSLSRARRARASSLGSGEVFIVKDVYGFGSLRLSSVDNRFDASVRLATFLVLGDHLTGPELGRSGYQNSSSASCSFRTLSVKLGENNELGISDWLITISNEEEWKRVSFGLEVSALVSGKVLDRRKKATYPTHLFPFL</sequence>
<evidence type="ECO:0000313" key="1">
    <source>
        <dbReference type="EMBL" id="KAF2611941.1"/>
    </source>
</evidence>
<protein>
    <submittedName>
        <fullName evidence="1">Uncharacterized protein</fullName>
    </submittedName>
</protein>
<gene>
    <name evidence="1" type="ORF">F2Q70_00013572</name>
</gene>
<reference evidence="1" key="1">
    <citation type="submission" date="2019-12" db="EMBL/GenBank/DDBJ databases">
        <title>Genome sequencing and annotation of Brassica cretica.</title>
        <authorList>
            <person name="Studholme D.J."/>
            <person name="Sarris P.F."/>
        </authorList>
    </citation>
    <scope>NUCLEOTIDE SEQUENCE</scope>
    <source>
        <strain evidence="1">PFS-102/07</strain>
        <tissue evidence="1">Leaf</tissue>
    </source>
</reference>
<dbReference type="AlphaFoldDB" id="A0A8S9M1K9"/>
<proteinExistence type="predicted"/>